<evidence type="ECO:0000256" key="5">
    <source>
        <dbReference type="ARBA" id="ARBA00022679"/>
    </source>
</evidence>
<dbReference type="AlphaFoldDB" id="A0A6G7VG35"/>
<evidence type="ECO:0000256" key="12">
    <source>
        <dbReference type="ARBA" id="ARBA00076160"/>
    </source>
</evidence>
<proteinExistence type="inferred from homology"/>
<keyword evidence="14" id="KW-0413">Isomerase</keyword>
<evidence type="ECO:0000256" key="11">
    <source>
        <dbReference type="ARBA" id="ARBA00069325"/>
    </source>
</evidence>
<dbReference type="SUPFAM" id="SSF111337">
    <property type="entry name" value="QueA-like"/>
    <property type="match status" value="1"/>
</dbReference>
<dbReference type="GO" id="GO:0051075">
    <property type="term" value="F:S-adenosylmethionine:tRNA ribosyltransferase-isomerase activity"/>
    <property type="evidence" value="ECO:0007669"/>
    <property type="project" value="UniProtKB-EC"/>
</dbReference>
<comment type="function">
    <text evidence="13">Transfers and isomerizes the ribose moiety from AdoMet to the 7-aminomethyl group of 7-deazaguanine (preQ1-tRNA) to give epoxyqueuosine (oQ-tRNA).</text>
</comment>
<dbReference type="Gene3D" id="3.40.1780.10">
    <property type="entry name" value="QueA-like"/>
    <property type="match status" value="1"/>
</dbReference>
<comment type="similarity">
    <text evidence="9 13">Belongs to the QueA family.</text>
</comment>
<evidence type="ECO:0000256" key="8">
    <source>
        <dbReference type="ARBA" id="ARBA00052751"/>
    </source>
</evidence>
<dbReference type="NCBIfam" id="NF001140">
    <property type="entry name" value="PRK00147.1"/>
    <property type="match status" value="1"/>
</dbReference>
<organism evidence="14 15">
    <name type="scientific">Caldichromatium japonicum</name>
    <dbReference type="NCBI Taxonomy" id="2699430"/>
    <lineage>
        <taxon>Bacteria</taxon>
        <taxon>Pseudomonadati</taxon>
        <taxon>Pseudomonadota</taxon>
        <taxon>Gammaproteobacteria</taxon>
        <taxon>Chromatiales</taxon>
        <taxon>Chromatiaceae</taxon>
        <taxon>Caldichromatium</taxon>
    </lineage>
</organism>
<dbReference type="InterPro" id="IPR042119">
    <property type="entry name" value="QueA_dom2"/>
</dbReference>
<dbReference type="EMBL" id="CP048029">
    <property type="protein sequence ID" value="QIK38808.1"/>
    <property type="molecule type" value="Genomic_DNA"/>
</dbReference>
<keyword evidence="15" id="KW-1185">Reference proteome</keyword>
<dbReference type="GO" id="GO:0008616">
    <property type="term" value="P:tRNA queuosine(34) biosynthetic process"/>
    <property type="evidence" value="ECO:0007669"/>
    <property type="project" value="UniProtKB-UniRule"/>
</dbReference>
<evidence type="ECO:0000256" key="6">
    <source>
        <dbReference type="ARBA" id="ARBA00022691"/>
    </source>
</evidence>
<dbReference type="PANTHER" id="PTHR30307:SF0">
    <property type="entry name" value="S-ADENOSYLMETHIONINE:TRNA RIBOSYLTRANSFERASE-ISOMERASE"/>
    <property type="match status" value="1"/>
</dbReference>
<sequence>MHRSDFWYELPPELIAQHPLPERSASRLLVLEAEHPIPQDRMFVDLPSLLRSEDLLVFNNTRVMRARLFGNKETGGRVEILIERLIQPHEALAHLRASKSPKLGSRIYIVDDLWIEVCDRWEDLFRVRSQQVSFGMLMERYGHVPLPPYIQRPDTAMDEERYQTIFARHLGAVAAPTAALHFDTPLIARLDALGIRRAEITLHVGAGTFQPMREEDLDQHRMHAEWIEVNETVCAQIARTRRLGGRVIAVGTTSVRALETAASTGEPKPFCGETRLFIRPGYRFKVVDAMITNLHLPESTLLILVAAFAGYSEIMAAYRHAVAQGYRFFSYGDAMFLTHARDA</sequence>
<evidence type="ECO:0000256" key="3">
    <source>
        <dbReference type="ARBA" id="ARBA00011245"/>
    </source>
</evidence>
<dbReference type="EC" id="2.4.99.17" evidence="10 13"/>
<dbReference type="Proteomes" id="UP000502699">
    <property type="component" value="Chromosome"/>
</dbReference>
<dbReference type="InterPro" id="IPR003699">
    <property type="entry name" value="QueA"/>
</dbReference>
<dbReference type="HAMAP" id="MF_00113">
    <property type="entry name" value="QueA"/>
    <property type="match status" value="1"/>
</dbReference>
<comment type="catalytic activity">
    <reaction evidence="8 13">
        <text>7-aminomethyl-7-carbaguanosine(34) in tRNA + S-adenosyl-L-methionine = epoxyqueuosine(34) in tRNA + adenine + L-methionine + 2 H(+)</text>
        <dbReference type="Rhea" id="RHEA:32155"/>
        <dbReference type="Rhea" id="RHEA-COMP:10342"/>
        <dbReference type="Rhea" id="RHEA-COMP:18582"/>
        <dbReference type="ChEBI" id="CHEBI:15378"/>
        <dbReference type="ChEBI" id="CHEBI:16708"/>
        <dbReference type="ChEBI" id="CHEBI:57844"/>
        <dbReference type="ChEBI" id="CHEBI:59789"/>
        <dbReference type="ChEBI" id="CHEBI:82833"/>
        <dbReference type="ChEBI" id="CHEBI:194443"/>
        <dbReference type="EC" id="2.4.99.17"/>
    </reaction>
</comment>
<keyword evidence="7 13" id="KW-0671">Queuosine biosynthesis</keyword>
<dbReference type="Pfam" id="PF02547">
    <property type="entry name" value="Queuosine_synth"/>
    <property type="match status" value="1"/>
</dbReference>
<dbReference type="UniPathway" id="UPA00392"/>
<dbReference type="InterPro" id="IPR036100">
    <property type="entry name" value="QueA_sf"/>
</dbReference>
<dbReference type="GO" id="GO:0005737">
    <property type="term" value="C:cytoplasm"/>
    <property type="evidence" value="ECO:0007669"/>
    <property type="project" value="UniProtKB-SubCell"/>
</dbReference>
<protein>
    <recommendedName>
        <fullName evidence="11 13">S-adenosylmethionine:tRNA ribosyltransferase-isomerase</fullName>
        <ecNumber evidence="10 13">2.4.99.17</ecNumber>
    </recommendedName>
    <alternativeName>
        <fullName evidence="12 13">Queuosine biosynthesis protein QueA</fullName>
    </alternativeName>
</protein>
<keyword evidence="4 13" id="KW-0963">Cytoplasm</keyword>
<evidence type="ECO:0000256" key="2">
    <source>
        <dbReference type="ARBA" id="ARBA00004691"/>
    </source>
</evidence>
<evidence type="ECO:0000256" key="9">
    <source>
        <dbReference type="ARBA" id="ARBA00061210"/>
    </source>
</evidence>
<evidence type="ECO:0000313" key="14">
    <source>
        <dbReference type="EMBL" id="QIK38808.1"/>
    </source>
</evidence>
<evidence type="ECO:0000256" key="7">
    <source>
        <dbReference type="ARBA" id="ARBA00022785"/>
    </source>
</evidence>
<name>A0A6G7VG35_9GAMM</name>
<dbReference type="FunFam" id="3.40.1780.10:FF:000001">
    <property type="entry name" value="S-adenosylmethionine:tRNA ribosyltransferase-isomerase"/>
    <property type="match status" value="1"/>
</dbReference>
<comment type="subcellular location">
    <subcellularLocation>
        <location evidence="1 13">Cytoplasm</location>
    </subcellularLocation>
</comment>
<evidence type="ECO:0000256" key="4">
    <source>
        <dbReference type="ARBA" id="ARBA00022490"/>
    </source>
</evidence>
<dbReference type="Gene3D" id="2.40.10.240">
    <property type="entry name" value="QueA-like"/>
    <property type="match status" value="1"/>
</dbReference>
<keyword evidence="5 13" id="KW-0808">Transferase</keyword>
<comment type="subunit">
    <text evidence="3 13">Monomer.</text>
</comment>
<evidence type="ECO:0000256" key="13">
    <source>
        <dbReference type="HAMAP-Rule" id="MF_00113"/>
    </source>
</evidence>
<dbReference type="KEGG" id="cjap:GWK36_13380"/>
<evidence type="ECO:0000256" key="10">
    <source>
        <dbReference type="ARBA" id="ARBA00066503"/>
    </source>
</evidence>
<dbReference type="NCBIfam" id="TIGR00113">
    <property type="entry name" value="queA"/>
    <property type="match status" value="1"/>
</dbReference>
<accession>A0A6G7VG35</accession>
<keyword evidence="14" id="KW-0328">Glycosyltransferase</keyword>
<keyword evidence="6 13" id="KW-0949">S-adenosyl-L-methionine</keyword>
<dbReference type="PANTHER" id="PTHR30307">
    <property type="entry name" value="S-ADENOSYLMETHIONINE:TRNA RIBOSYLTRANSFERASE-ISOMERASE"/>
    <property type="match status" value="1"/>
</dbReference>
<comment type="pathway">
    <text evidence="2 13">tRNA modification; tRNA-queuosine biosynthesis.</text>
</comment>
<gene>
    <name evidence="13 14" type="primary">queA</name>
    <name evidence="14" type="ORF">GWK36_13380</name>
</gene>
<dbReference type="InterPro" id="IPR042118">
    <property type="entry name" value="QueA_dom1"/>
</dbReference>
<dbReference type="RefSeq" id="WP_166271835.1">
    <property type="nucleotide sequence ID" value="NZ_CP048029.1"/>
</dbReference>
<evidence type="ECO:0000313" key="15">
    <source>
        <dbReference type="Proteomes" id="UP000502699"/>
    </source>
</evidence>
<reference evidence="15" key="1">
    <citation type="submission" date="2020-01" db="EMBL/GenBank/DDBJ databases">
        <title>Caldichromatium gen. nov., sp. nov., a thermophilic purple sulfur bacterium member of the family Chromatiaceae isolated from Nakabusa hot spring, Japan.</title>
        <authorList>
            <person name="Saini M.K."/>
            <person name="Hanada S."/>
            <person name="Tank M."/>
        </authorList>
    </citation>
    <scope>NUCLEOTIDE SEQUENCE [LARGE SCALE GENOMIC DNA]</scope>
    <source>
        <strain evidence="15">No.7</strain>
    </source>
</reference>
<evidence type="ECO:0000256" key="1">
    <source>
        <dbReference type="ARBA" id="ARBA00004496"/>
    </source>
</evidence>